<dbReference type="EMBL" id="JALGAR010000001">
    <property type="protein sequence ID" value="MCI4657611.1"/>
    <property type="molecule type" value="Genomic_DNA"/>
</dbReference>
<reference evidence="2" key="1">
    <citation type="submission" date="2022-03" db="EMBL/GenBank/DDBJ databases">
        <title>Cryobacterium sp. nov. strain ZS14-85, isolated from Antarctic soil.</title>
        <authorList>
            <person name="Li J."/>
            <person name="Niu G."/>
        </authorList>
    </citation>
    <scope>NUCLEOTIDE SEQUENCE</scope>
    <source>
        <strain evidence="2">ZS14-85</strain>
    </source>
</reference>
<feature type="transmembrane region" description="Helical" evidence="1">
    <location>
        <begin position="53"/>
        <end position="72"/>
    </location>
</feature>
<dbReference type="Pfam" id="PF00756">
    <property type="entry name" value="Esterase"/>
    <property type="match status" value="1"/>
</dbReference>
<dbReference type="AlphaFoldDB" id="A0AA41QTY8"/>
<dbReference type="InterPro" id="IPR050583">
    <property type="entry name" value="Mycobacterial_A85_antigen"/>
</dbReference>
<keyword evidence="1" id="KW-0812">Transmembrane</keyword>
<feature type="transmembrane region" description="Helical" evidence="1">
    <location>
        <begin position="117"/>
        <end position="140"/>
    </location>
</feature>
<keyword evidence="3" id="KW-1185">Reference proteome</keyword>
<comment type="caution">
    <text evidence="2">The sequence shown here is derived from an EMBL/GenBank/DDBJ whole genome shotgun (WGS) entry which is preliminary data.</text>
</comment>
<proteinExistence type="predicted"/>
<organism evidence="2 3">
    <name type="scientific">Cryobacterium zhongshanensis</name>
    <dbReference type="NCBI Taxonomy" id="2928153"/>
    <lineage>
        <taxon>Bacteria</taxon>
        <taxon>Bacillati</taxon>
        <taxon>Actinomycetota</taxon>
        <taxon>Actinomycetes</taxon>
        <taxon>Micrococcales</taxon>
        <taxon>Microbacteriaceae</taxon>
        <taxon>Cryobacterium</taxon>
    </lineage>
</organism>
<accession>A0AA41QTY8</accession>
<name>A0AA41QTY8_9MICO</name>
<evidence type="ECO:0000313" key="3">
    <source>
        <dbReference type="Proteomes" id="UP001165341"/>
    </source>
</evidence>
<feature type="transmembrane region" description="Helical" evidence="1">
    <location>
        <begin position="92"/>
        <end position="110"/>
    </location>
</feature>
<evidence type="ECO:0000313" key="2">
    <source>
        <dbReference type="EMBL" id="MCI4657611.1"/>
    </source>
</evidence>
<dbReference type="Proteomes" id="UP001165341">
    <property type="component" value="Unassembled WGS sequence"/>
</dbReference>
<keyword evidence="1" id="KW-1133">Transmembrane helix</keyword>
<keyword evidence="1" id="KW-0472">Membrane</keyword>
<dbReference type="Gene3D" id="3.40.50.1820">
    <property type="entry name" value="alpha/beta hydrolase"/>
    <property type="match status" value="1"/>
</dbReference>
<protein>
    <submittedName>
        <fullName evidence="2">Esterase family protein</fullName>
    </submittedName>
</protein>
<dbReference type="RefSeq" id="WP_243011466.1">
    <property type="nucleotide sequence ID" value="NZ_JALGAR010000001.1"/>
</dbReference>
<dbReference type="GO" id="GO:0016747">
    <property type="term" value="F:acyltransferase activity, transferring groups other than amino-acyl groups"/>
    <property type="evidence" value="ECO:0007669"/>
    <property type="project" value="TreeGrafter"/>
</dbReference>
<sequence length="450" mass="47591">MTNSLLTFNIVDGRIVVVFSALSIAALIYLIVRREPRLVVGRRALRRRPTFRRVRTLLIAAGLGAIAAVVTLSITELGLNVFGTPLQSDTRYWVTGAFAAVGVAIASLWRSRGWRRVIAATTIPLVLVTAMFGINAGYGLNPTLASLFNINVGQPLTVPPQTAPISQVPSESAAPLWTTWKAPAGMPAKGQYGTVTIPNKASGFAARPAYLYLPPAALVPDPPVLPILIMMMGQPGGPDQSSLFVQTLDSMAAANHGLSPIVLTIDQIGSPEKNPLCIDSPAGRVYTYVMSDVLDYIHATLHVANGRQNWAIGGYSNGGTCALSFGAEHPEVFGSLLDISGEIAPSLGSESATLRNGFAGNQAAYDAEKPLNIMKAHHYTDMYAIFTSGEKDPTYTAEATTAEAAAKTAGMTTVRLTGPGVTHAADAVKFGFPTGLNVLYPRFGLQKPSS</sequence>
<gene>
    <name evidence="2" type="ORF">MQH31_07280</name>
</gene>
<dbReference type="SUPFAM" id="SSF53474">
    <property type="entry name" value="alpha/beta-Hydrolases"/>
    <property type="match status" value="1"/>
</dbReference>
<dbReference type="PANTHER" id="PTHR48098:SF1">
    <property type="entry name" value="DIACYLGLYCEROL ACYLTRANSFERASE_MYCOLYLTRANSFERASE AG85A"/>
    <property type="match status" value="1"/>
</dbReference>
<evidence type="ECO:0000256" key="1">
    <source>
        <dbReference type="SAM" id="Phobius"/>
    </source>
</evidence>
<dbReference type="InterPro" id="IPR000801">
    <property type="entry name" value="Esterase-like"/>
</dbReference>
<feature type="transmembrane region" description="Helical" evidence="1">
    <location>
        <begin position="15"/>
        <end position="32"/>
    </location>
</feature>
<dbReference type="InterPro" id="IPR029058">
    <property type="entry name" value="AB_hydrolase_fold"/>
</dbReference>
<dbReference type="PANTHER" id="PTHR48098">
    <property type="entry name" value="ENTEROCHELIN ESTERASE-RELATED"/>
    <property type="match status" value="1"/>
</dbReference>